<keyword evidence="2" id="KW-1185">Reference proteome</keyword>
<evidence type="ECO:0000313" key="2">
    <source>
        <dbReference type="Proteomes" id="UP000625711"/>
    </source>
</evidence>
<name>A0A834I7F1_RHYFE</name>
<dbReference type="EMBL" id="JAACXV010013650">
    <property type="protein sequence ID" value="KAF7272933.1"/>
    <property type="molecule type" value="Genomic_DNA"/>
</dbReference>
<accession>A0A834I7F1</accession>
<dbReference type="AlphaFoldDB" id="A0A834I7F1"/>
<organism evidence="1 2">
    <name type="scientific">Rhynchophorus ferrugineus</name>
    <name type="common">Red palm weevil</name>
    <name type="synonym">Curculio ferrugineus</name>
    <dbReference type="NCBI Taxonomy" id="354439"/>
    <lineage>
        <taxon>Eukaryota</taxon>
        <taxon>Metazoa</taxon>
        <taxon>Ecdysozoa</taxon>
        <taxon>Arthropoda</taxon>
        <taxon>Hexapoda</taxon>
        <taxon>Insecta</taxon>
        <taxon>Pterygota</taxon>
        <taxon>Neoptera</taxon>
        <taxon>Endopterygota</taxon>
        <taxon>Coleoptera</taxon>
        <taxon>Polyphaga</taxon>
        <taxon>Cucujiformia</taxon>
        <taxon>Curculionidae</taxon>
        <taxon>Dryophthorinae</taxon>
        <taxon>Rhynchophorus</taxon>
    </lineage>
</organism>
<proteinExistence type="predicted"/>
<protein>
    <submittedName>
        <fullName evidence="1">Uncharacterized protein</fullName>
    </submittedName>
</protein>
<dbReference type="Proteomes" id="UP000625711">
    <property type="component" value="Unassembled WGS sequence"/>
</dbReference>
<sequence>MVLLLQFKKPSKSAIFEDISISVLCMGEGEFVLHCPRPLPPQNPSIYILIVSGSSPITQEPRGECFSALYVCHLLTPGEERKDAGRRCIDVETMANRSSIRNNKKLSYTPVRVGIDASETTETERRKKF</sequence>
<reference evidence="1" key="1">
    <citation type="submission" date="2020-08" db="EMBL/GenBank/DDBJ databases">
        <title>Genome sequencing and assembly of the red palm weevil Rhynchophorus ferrugineus.</title>
        <authorList>
            <person name="Dias G.B."/>
            <person name="Bergman C.M."/>
            <person name="Manee M."/>
        </authorList>
    </citation>
    <scope>NUCLEOTIDE SEQUENCE</scope>
    <source>
        <strain evidence="1">AA-2017</strain>
        <tissue evidence="1">Whole larva</tissue>
    </source>
</reference>
<comment type="caution">
    <text evidence="1">The sequence shown here is derived from an EMBL/GenBank/DDBJ whole genome shotgun (WGS) entry which is preliminary data.</text>
</comment>
<evidence type="ECO:0000313" key="1">
    <source>
        <dbReference type="EMBL" id="KAF7272933.1"/>
    </source>
</evidence>
<gene>
    <name evidence="1" type="ORF">GWI33_014323</name>
</gene>